<evidence type="ECO:0008006" key="3">
    <source>
        <dbReference type="Google" id="ProtNLM"/>
    </source>
</evidence>
<keyword evidence="2" id="KW-1185">Reference proteome</keyword>
<comment type="caution">
    <text evidence="1">The sequence shown here is derived from an EMBL/GenBank/DDBJ whole genome shotgun (WGS) entry which is preliminary data.</text>
</comment>
<sequence length="95" mass="10856">MMSWVRSFLLATLQNSQNLEKIFCIGDPKISEGVRASTQKVICKPGHFRDPGRRGQLRGYGKDKHCTFRFYSCLRYKTSSRPSVEAAPSFFAQAY</sequence>
<protein>
    <recommendedName>
        <fullName evidence="3">Secreted protein</fullName>
    </recommendedName>
</protein>
<evidence type="ECO:0000313" key="1">
    <source>
        <dbReference type="EMBL" id="CAK8684966.1"/>
    </source>
</evidence>
<name>A0ABP0FZE2_CLALP</name>
<dbReference type="Proteomes" id="UP001642483">
    <property type="component" value="Unassembled WGS sequence"/>
</dbReference>
<accession>A0ABP0FZE2</accession>
<organism evidence="1 2">
    <name type="scientific">Clavelina lepadiformis</name>
    <name type="common">Light-bulb sea squirt</name>
    <name type="synonym">Ascidia lepadiformis</name>
    <dbReference type="NCBI Taxonomy" id="159417"/>
    <lineage>
        <taxon>Eukaryota</taxon>
        <taxon>Metazoa</taxon>
        <taxon>Chordata</taxon>
        <taxon>Tunicata</taxon>
        <taxon>Ascidiacea</taxon>
        <taxon>Aplousobranchia</taxon>
        <taxon>Clavelinidae</taxon>
        <taxon>Clavelina</taxon>
    </lineage>
</organism>
<reference evidence="1 2" key="1">
    <citation type="submission" date="2024-02" db="EMBL/GenBank/DDBJ databases">
        <authorList>
            <person name="Daric V."/>
            <person name="Darras S."/>
        </authorList>
    </citation>
    <scope>NUCLEOTIDE SEQUENCE [LARGE SCALE GENOMIC DNA]</scope>
</reference>
<evidence type="ECO:0000313" key="2">
    <source>
        <dbReference type="Proteomes" id="UP001642483"/>
    </source>
</evidence>
<proteinExistence type="predicted"/>
<gene>
    <name evidence="1" type="ORF">CVLEPA_LOCUS16134</name>
</gene>
<dbReference type="EMBL" id="CAWYQH010000098">
    <property type="protein sequence ID" value="CAK8684966.1"/>
    <property type="molecule type" value="Genomic_DNA"/>
</dbReference>